<name>A0A0B1SMC1_OESDE</name>
<organism evidence="2 3">
    <name type="scientific">Oesophagostomum dentatum</name>
    <name type="common">Nodular worm</name>
    <dbReference type="NCBI Taxonomy" id="61180"/>
    <lineage>
        <taxon>Eukaryota</taxon>
        <taxon>Metazoa</taxon>
        <taxon>Ecdysozoa</taxon>
        <taxon>Nematoda</taxon>
        <taxon>Chromadorea</taxon>
        <taxon>Rhabditida</taxon>
        <taxon>Rhabditina</taxon>
        <taxon>Rhabditomorpha</taxon>
        <taxon>Strongyloidea</taxon>
        <taxon>Strongylidae</taxon>
        <taxon>Oesophagostomum</taxon>
    </lineage>
</organism>
<dbReference type="Proteomes" id="UP000053660">
    <property type="component" value="Unassembled WGS sequence"/>
</dbReference>
<accession>A0A0B1SMC1</accession>
<sequence length="78" mass="8722">MSDTSDFVQKLANEAKDMDEADKQKMSDTGRAVMNAAQESDATESLTNKLVQAKNYVSDKTEEAKKFVEKKLEDMKGQ</sequence>
<proteinExistence type="predicted"/>
<keyword evidence="3" id="KW-1185">Reference proteome</keyword>
<evidence type="ECO:0000313" key="3">
    <source>
        <dbReference type="Proteomes" id="UP000053660"/>
    </source>
</evidence>
<protein>
    <submittedName>
        <fullName evidence="2">Uncharacterized protein</fullName>
    </submittedName>
</protein>
<gene>
    <name evidence="2" type="ORF">OESDEN_15657</name>
</gene>
<evidence type="ECO:0000313" key="2">
    <source>
        <dbReference type="EMBL" id="KHJ84627.1"/>
    </source>
</evidence>
<feature type="region of interest" description="Disordered" evidence="1">
    <location>
        <begin position="1"/>
        <end position="29"/>
    </location>
</feature>
<evidence type="ECO:0000256" key="1">
    <source>
        <dbReference type="SAM" id="MobiDB-lite"/>
    </source>
</evidence>
<feature type="compositionally biased region" description="Basic and acidic residues" evidence="1">
    <location>
        <begin position="13"/>
        <end position="28"/>
    </location>
</feature>
<dbReference type="AlphaFoldDB" id="A0A0B1SMC1"/>
<dbReference type="EMBL" id="KN567487">
    <property type="protein sequence ID" value="KHJ84627.1"/>
    <property type="molecule type" value="Genomic_DNA"/>
</dbReference>
<reference evidence="2 3" key="1">
    <citation type="submission" date="2014-03" db="EMBL/GenBank/DDBJ databases">
        <title>Draft genome of the hookworm Oesophagostomum dentatum.</title>
        <authorList>
            <person name="Mitreva M."/>
        </authorList>
    </citation>
    <scope>NUCLEOTIDE SEQUENCE [LARGE SCALE GENOMIC DNA]</scope>
    <source>
        <strain evidence="2 3">OD-Hann</strain>
    </source>
</reference>
<dbReference type="OrthoDB" id="5883844at2759"/>